<evidence type="ECO:0000313" key="1">
    <source>
        <dbReference type="EMBL" id="MBB0228763.1"/>
    </source>
</evidence>
<dbReference type="InterPro" id="IPR027417">
    <property type="entry name" value="P-loop_NTPase"/>
</dbReference>
<reference evidence="2" key="1">
    <citation type="submission" date="2019-10" db="EMBL/GenBank/DDBJ databases">
        <title>Streptomyces sp. nov., a novel actinobacterium isolated from alkaline environment.</title>
        <authorList>
            <person name="Golinska P."/>
        </authorList>
    </citation>
    <scope>NUCLEOTIDE SEQUENCE [LARGE SCALE GENOMIC DNA]</scope>
    <source>
        <strain evidence="2">DSM 42108</strain>
    </source>
</reference>
<proteinExistence type="predicted"/>
<protein>
    <submittedName>
        <fullName evidence="1">AAA family ATPase</fullName>
    </submittedName>
</protein>
<accession>A0A7W3T0S9</accession>
<organism evidence="1 2">
    <name type="scientific">Streptomyces calidiresistens</name>
    <dbReference type="NCBI Taxonomy" id="1485586"/>
    <lineage>
        <taxon>Bacteria</taxon>
        <taxon>Bacillati</taxon>
        <taxon>Actinomycetota</taxon>
        <taxon>Actinomycetes</taxon>
        <taxon>Kitasatosporales</taxon>
        <taxon>Streptomycetaceae</taxon>
        <taxon>Streptomyces</taxon>
    </lineage>
</organism>
<sequence length="169" mass="18099">MLIGGPSGVGKSTVAAEVSDLLRCRDTAHSLIEGDFLGHVHPAPPGDPDRSALTERNLAAVWAHHAALGHHRLVYTNTVSVLEEAMFRRALGPGGPLTVTRVLLTAEPAVLRERLARREAGSGLAPHVERSLRAAERLVTLAPEGTVRVRTDGRPVPDIAREVLRATGW</sequence>
<keyword evidence="2" id="KW-1185">Reference proteome</keyword>
<gene>
    <name evidence="1" type="ORF">FOE67_04355</name>
</gene>
<name>A0A7W3T0S9_9ACTN</name>
<dbReference type="Gene3D" id="3.40.50.300">
    <property type="entry name" value="P-loop containing nucleotide triphosphate hydrolases"/>
    <property type="match status" value="1"/>
</dbReference>
<dbReference type="Proteomes" id="UP000530234">
    <property type="component" value="Unassembled WGS sequence"/>
</dbReference>
<evidence type="ECO:0000313" key="2">
    <source>
        <dbReference type="Proteomes" id="UP000530234"/>
    </source>
</evidence>
<dbReference type="Pfam" id="PF13238">
    <property type="entry name" value="AAA_18"/>
    <property type="match status" value="1"/>
</dbReference>
<dbReference type="AlphaFoldDB" id="A0A7W3T0S9"/>
<comment type="caution">
    <text evidence="1">The sequence shown here is derived from an EMBL/GenBank/DDBJ whole genome shotgun (WGS) entry which is preliminary data.</text>
</comment>
<dbReference type="EMBL" id="VKHS01000051">
    <property type="protein sequence ID" value="MBB0228763.1"/>
    <property type="molecule type" value="Genomic_DNA"/>
</dbReference>
<dbReference type="SUPFAM" id="SSF52540">
    <property type="entry name" value="P-loop containing nucleoside triphosphate hydrolases"/>
    <property type="match status" value="1"/>
</dbReference>